<reference evidence="2 3" key="1">
    <citation type="journal article" date="2013" name="ISME J.">
        <title>Metabolic model for the filamentous 'Candidatus Microthrix parvicella' based on genomic and metagenomic analyses.</title>
        <authorList>
            <person name="Jon McIlroy S."/>
            <person name="Kristiansen R."/>
            <person name="Albertsen M."/>
            <person name="Michael Karst S."/>
            <person name="Rossetti S."/>
            <person name="Lund Nielsen J."/>
            <person name="Tandoi V."/>
            <person name="James Seviour R."/>
            <person name="Nielsen P.H."/>
        </authorList>
    </citation>
    <scope>NUCLEOTIDE SEQUENCE [LARGE SCALE GENOMIC DNA]</scope>
    <source>
        <strain evidence="2 3">RN1</strain>
    </source>
</reference>
<dbReference type="Gene3D" id="3.40.630.30">
    <property type="match status" value="1"/>
</dbReference>
<dbReference type="OrthoDB" id="273614at2"/>
<evidence type="ECO:0000259" key="1">
    <source>
        <dbReference type="PROSITE" id="PS51186"/>
    </source>
</evidence>
<dbReference type="InterPro" id="IPR000182">
    <property type="entry name" value="GNAT_dom"/>
</dbReference>
<sequence>MPNEREVELRPISARDLPFLVRSGLDRERVGVQYGADEYRKQYRIAPMRFFNKLTRTQSFIIWVEGQRAGYVGLNPLSTNIEYYLQPWARGGTGGRALSAFLQRSLPFEVERSAFMIGSNERSQAVMRSALVGCGLVSGVDFEEYEIDGYRGFTVRSGVPNRT</sequence>
<dbReference type="STRING" id="1229780.BN381_80420"/>
<organism evidence="2 3">
    <name type="scientific">Candidatus Neomicrothrix parvicella RN1</name>
    <dbReference type="NCBI Taxonomy" id="1229780"/>
    <lineage>
        <taxon>Bacteria</taxon>
        <taxon>Bacillati</taxon>
        <taxon>Actinomycetota</taxon>
        <taxon>Acidimicrobiia</taxon>
        <taxon>Acidimicrobiales</taxon>
        <taxon>Microthrixaceae</taxon>
        <taxon>Candidatus Neomicrothrix</taxon>
    </lineage>
</organism>
<comment type="caution">
    <text evidence="2">The sequence shown here is derived from an EMBL/GenBank/DDBJ whole genome shotgun (WGS) entry which is preliminary data.</text>
</comment>
<keyword evidence="3" id="KW-1185">Reference proteome</keyword>
<evidence type="ECO:0000313" key="2">
    <source>
        <dbReference type="EMBL" id="CCM65890.1"/>
    </source>
</evidence>
<gene>
    <name evidence="2" type="ORF">BN381_80420</name>
</gene>
<dbReference type="InterPro" id="IPR016181">
    <property type="entry name" value="Acyl_CoA_acyltransferase"/>
</dbReference>
<feature type="domain" description="N-acetyltransferase" evidence="1">
    <location>
        <begin position="7"/>
        <end position="162"/>
    </location>
</feature>
<protein>
    <recommendedName>
        <fullName evidence="1">N-acetyltransferase domain-containing protein</fullName>
    </recommendedName>
</protein>
<dbReference type="EMBL" id="CANL01000078">
    <property type="protein sequence ID" value="CCM65890.1"/>
    <property type="molecule type" value="Genomic_DNA"/>
</dbReference>
<dbReference type="Proteomes" id="UP000018291">
    <property type="component" value="Unassembled WGS sequence"/>
</dbReference>
<dbReference type="SUPFAM" id="SSF55729">
    <property type="entry name" value="Acyl-CoA N-acyltransferases (Nat)"/>
    <property type="match status" value="1"/>
</dbReference>
<dbReference type="RefSeq" id="WP_012231051.1">
    <property type="nucleotide sequence ID" value="NZ_HG422565.1"/>
</dbReference>
<dbReference type="AlphaFoldDB" id="R4Z5C4"/>
<evidence type="ECO:0000313" key="3">
    <source>
        <dbReference type="Proteomes" id="UP000018291"/>
    </source>
</evidence>
<proteinExistence type="predicted"/>
<name>R4Z5C4_9ACTN</name>
<dbReference type="GO" id="GO:0016747">
    <property type="term" value="F:acyltransferase activity, transferring groups other than amino-acyl groups"/>
    <property type="evidence" value="ECO:0007669"/>
    <property type="project" value="InterPro"/>
</dbReference>
<dbReference type="PROSITE" id="PS51186">
    <property type="entry name" value="GNAT"/>
    <property type="match status" value="1"/>
</dbReference>
<dbReference type="HOGENOM" id="CLU_1624129_0_0_11"/>
<accession>R4Z5C4</accession>